<comment type="caution">
    <text evidence="2">The sequence shown here is derived from an EMBL/GenBank/DDBJ whole genome shotgun (WGS) entry which is preliminary data.</text>
</comment>
<dbReference type="InterPro" id="IPR002716">
    <property type="entry name" value="PIN_dom"/>
</dbReference>
<dbReference type="AlphaFoldDB" id="A0A1Y1QLN5"/>
<dbReference type="SUPFAM" id="SSF88723">
    <property type="entry name" value="PIN domain-like"/>
    <property type="match status" value="1"/>
</dbReference>
<evidence type="ECO:0000259" key="1">
    <source>
        <dbReference type="Pfam" id="PF01850"/>
    </source>
</evidence>
<proteinExistence type="predicted"/>
<dbReference type="EMBL" id="MTEJ01000167">
    <property type="protein sequence ID" value="OQX08717.1"/>
    <property type="molecule type" value="Genomic_DNA"/>
</dbReference>
<evidence type="ECO:0000313" key="3">
    <source>
        <dbReference type="Proteomes" id="UP000192491"/>
    </source>
</evidence>
<dbReference type="Gene3D" id="3.40.50.1010">
    <property type="entry name" value="5'-nuclease"/>
    <property type="match status" value="1"/>
</dbReference>
<dbReference type="Pfam" id="PF01850">
    <property type="entry name" value="PIN"/>
    <property type="match status" value="1"/>
</dbReference>
<dbReference type="InterPro" id="IPR029060">
    <property type="entry name" value="PIN-like_dom_sf"/>
</dbReference>
<feature type="domain" description="PIN" evidence="1">
    <location>
        <begin position="5"/>
        <end position="141"/>
    </location>
</feature>
<evidence type="ECO:0000313" key="2">
    <source>
        <dbReference type="EMBL" id="OQX08717.1"/>
    </source>
</evidence>
<dbReference type="Proteomes" id="UP000192491">
    <property type="component" value="Unassembled WGS sequence"/>
</dbReference>
<gene>
    <name evidence="2" type="ORF">BWK73_24630</name>
</gene>
<sequence>MTRRVLLDTNLLIAALDTAGTTSAEQRAKAKEQIKKLMDDADVAVAITPLIRYEVLRGIAWDEVERYQQLQQILADFEEFDISRDVSELAANLYRFDVDKAKTLNEPRNFEKRKFDVFHFASAQCNRLELASHDSDIAKLYQQYADYLSAMK</sequence>
<reference evidence="2 3" key="1">
    <citation type="submission" date="2017-01" db="EMBL/GenBank/DDBJ databases">
        <title>Novel large sulfur bacteria in the metagenomes of groundwater-fed chemosynthetic microbial mats in the Lake Huron basin.</title>
        <authorList>
            <person name="Sharrar A.M."/>
            <person name="Flood B.E."/>
            <person name="Bailey J.V."/>
            <person name="Jones D.S."/>
            <person name="Biddanda B."/>
            <person name="Ruberg S.A."/>
            <person name="Marcus D.N."/>
            <person name="Dick G.J."/>
        </authorList>
    </citation>
    <scope>NUCLEOTIDE SEQUENCE [LARGE SCALE GENOMIC DNA]</scope>
    <source>
        <strain evidence="2">A8</strain>
    </source>
</reference>
<protein>
    <recommendedName>
        <fullName evidence="1">PIN domain-containing protein</fullName>
    </recommendedName>
</protein>
<accession>A0A1Y1QLN5</accession>
<organism evidence="2 3">
    <name type="scientific">Thiothrix lacustris</name>
    <dbReference type="NCBI Taxonomy" id="525917"/>
    <lineage>
        <taxon>Bacteria</taxon>
        <taxon>Pseudomonadati</taxon>
        <taxon>Pseudomonadota</taxon>
        <taxon>Gammaproteobacteria</taxon>
        <taxon>Thiotrichales</taxon>
        <taxon>Thiotrichaceae</taxon>
        <taxon>Thiothrix</taxon>
    </lineage>
</organism>
<name>A0A1Y1QLN5_9GAMM</name>